<gene>
    <name evidence="1" type="ORF">H6F99_00375</name>
</gene>
<name>A0ABR8BQW0_APHFL</name>
<dbReference type="Proteomes" id="UP000606721">
    <property type="component" value="Unassembled WGS sequence"/>
</dbReference>
<sequence>MQQLIIQIADKEKAQMLLKLISALDFVNSVEVIEDNTNIFDDEQDFFSLAGIWENRNITTDSIRQEAWRQETK</sequence>
<organism evidence="1 2">
    <name type="scientific">Aphanizomenon flos-aquae FACHB-1040</name>
    <dbReference type="NCBI Taxonomy" id="2692887"/>
    <lineage>
        <taxon>Bacteria</taxon>
        <taxon>Bacillati</taxon>
        <taxon>Cyanobacteriota</taxon>
        <taxon>Cyanophyceae</taxon>
        <taxon>Nostocales</taxon>
        <taxon>Aphanizomenonaceae</taxon>
        <taxon>Aphanizomenon</taxon>
    </lineage>
</organism>
<protein>
    <submittedName>
        <fullName evidence="1">Uncharacterized protein</fullName>
    </submittedName>
</protein>
<dbReference type="EMBL" id="JACJQT010000001">
    <property type="protein sequence ID" value="MBD2276825.1"/>
    <property type="molecule type" value="Genomic_DNA"/>
</dbReference>
<evidence type="ECO:0000313" key="2">
    <source>
        <dbReference type="Proteomes" id="UP000606721"/>
    </source>
</evidence>
<proteinExistence type="predicted"/>
<keyword evidence="2" id="KW-1185">Reference proteome</keyword>
<accession>A0ABR8BQW0</accession>
<comment type="caution">
    <text evidence="1">The sequence shown here is derived from an EMBL/GenBank/DDBJ whole genome shotgun (WGS) entry which is preliminary data.</text>
</comment>
<reference evidence="1 2" key="1">
    <citation type="journal article" date="2020" name="ISME J.">
        <title>Comparative genomics reveals insights into cyanobacterial evolution and habitat adaptation.</title>
        <authorList>
            <person name="Chen M.Y."/>
            <person name="Teng W.K."/>
            <person name="Zhao L."/>
            <person name="Hu C.X."/>
            <person name="Zhou Y.K."/>
            <person name="Han B.P."/>
            <person name="Song L.R."/>
            <person name="Shu W.S."/>
        </authorList>
    </citation>
    <scope>NUCLEOTIDE SEQUENCE [LARGE SCALE GENOMIC DNA]</scope>
    <source>
        <strain evidence="1 2">FACHB-1040</strain>
    </source>
</reference>
<dbReference type="RefSeq" id="WP_190381958.1">
    <property type="nucleotide sequence ID" value="NZ_JACJQT010000001.1"/>
</dbReference>
<evidence type="ECO:0000313" key="1">
    <source>
        <dbReference type="EMBL" id="MBD2276825.1"/>
    </source>
</evidence>